<name>A0A2P5XZE1_GOSBA</name>
<evidence type="ECO:0000313" key="1">
    <source>
        <dbReference type="EMBL" id="PPS08704.1"/>
    </source>
</evidence>
<dbReference type="EMBL" id="KZ663963">
    <property type="protein sequence ID" value="PPS08704.1"/>
    <property type="molecule type" value="Genomic_DNA"/>
</dbReference>
<dbReference type="InterPro" id="IPR036691">
    <property type="entry name" value="Endo/exonu/phosph_ase_sf"/>
</dbReference>
<dbReference type="PANTHER" id="PTHR33710">
    <property type="entry name" value="BNAC02G09200D PROTEIN"/>
    <property type="match status" value="1"/>
</dbReference>
<sequence length="212" mass="23945">MDGCLAVNAIGKSGGLVMMWKEGTNVEIKICSSNHIDSLSQEGRKRVGSSVKGKWIIGGDFNAILENSEKEGGRRKPQTLMDDFRAVVDELSLVDLKTDNGWFTWVNNREGTAMVKERLDHFLISANDVASFPFIETKAEAKNIIKNAWKMDTVDTMGKMDKVGHDLGVWQYNKYKKMSKQIDTIKSKINRLIDRPDRAYGGNKLKAMRRDE</sequence>
<dbReference type="AlphaFoldDB" id="A0A2P5XZE1"/>
<evidence type="ECO:0008006" key="3">
    <source>
        <dbReference type="Google" id="ProtNLM"/>
    </source>
</evidence>
<dbReference type="Gene3D" id="3.60.10.10">
    <property type="entry name" value="Endonuclease/exonuclease/phosphatase"/>
    <property type="match status" value="1"/>
</dbReference>
<dbReference type="Proteomes" id="UP000239757">
    <property type="component" value="Unassembled WGS sequence"/>
</dbReference>
<protein>
    <recommendedName>
        <fullName evidence="3">Endonuclease/exonuclease/phosphatase domain-containing protein</fullName>
    </recommendedName>
</protein>
<dbReference type="SUPFAM" id="SSF56219">
    <property type="entry name" value="DNase I-like"/>
    <property type="match status" value="1"/>
</dbReference>
<gene>
    <name evidence="1" type="ORF">GOBAR_AA11928</name>
</gene>
<evidence type="ECO:0000313" key="2">
    <source>
        <dbReference type="Proteomes" id="UP000239757"/>
    </source>
</evidence>
<dbReference type="OrthoDB" id="1729225at2759"/>
<accession>A0A2P5XZE1</accession>
<organism evidence="1 2">
    <name type="scientific">Gossypium barbadense</name>
    <name type="common">Sea Island cotton</name>
    <name type="synonym">Hibiscus barbadensis</name>
    <dbReference type="NCBI Taxonomy" id="3634"/>
    <lineage>
        <taxon>Eukaryota</taxon>
        <taxon>Viridiplantae</taxon>
        <taxon>Streptophyta</taxon>
        <taxon>Embryophyta</taxon>
        <taxon>Tracheophyta</taxon>
        <taxon>Spermatophyta</taxon>
        <taxon>Magnoliopsida</taxon>
        <taxon>eudicotyledons</taxon>
        <taxon>Gunneridae</taxon>
        <taxon>Pentapetalae</taxon>
        <taxon>rosids</taxon>
        <taxon>malvids</taxon>
        <taxon>Malvales</taxon>
        <taxon>Malvaceae</taxon>
        <taxon>Malvoideae</taxon>
        <taxon>Gossypium</taxon>
    </lineage>
</organism>
<dbReference type="PANTHER" id="PTHR33710:SF64">
    <property type="entry name" value="ENDONUCLEASE_EXONUCLEASE_PHOSPHATASE DOMAIN-CONTAINING PROTEIN"/>
    <property type="match status" value="1"/>
</dbReference>
<proteinExistence type="predicted"/>
<reference evidence="1 2" key="1">
    <citation type="submission" date="2015-01" db="EMBL/GenBank/DDBJ databases">
        <title>Genome of allotetraploid Gossypium barbadense reveals genomic plasticity and fiber elongation in cotton evolution.</title>
        <authorList>
            <person name="Chen X."/>
            <person name="Liu X."/>
            <person name="Zhao B."/>
            <person name="Zheng H."/>
            <person name="Hu Y."/>
            <person name="Lu G."/>
            <person name="Yang C."/>
            <person name="Chen J."/>
            <person name="Shan C."/>
            <person name="Zhang L."/>
            <person name="Zhou Y."/>
            <person name="Wang L."/>
            <person name="Guo W."/>
            <person name="Bai Y."/>
            <person name="Ruan J."/>
            <person name="Shangguan X."/>
            <person name="Mao Y."/>
            <person name="Jiang J."/>
            <person name="Zhu Y."/>
            <person name="Lei J."/>
            <person name="Kang H."/>
            <person name="Chen S."/>
            <person name="He X."/>
            <person name="Wang R."/>
            <person name="Wang Y."/>
            <person name="Chen J."/>
            <person name="Wang L."/>
            <person name="Yu S."/>
            <person name="Wang B."/>
            <person name="Wei J."/>
            <person name="Song S."/>
            <person name="Lu X."/>
            <person name="Gao Z."/>
            <person name="Gu W."/>
            <person name="Deng X."/>
            <person name="Ma D."/>
            <person name="Wang S."/>
            <person name="Liang W."/>
            <person name="Fang L."/>
            <person name="Cai C."/>
            <person name="Zhu X."/>
            <person name="Zhou B."/>
            <person name="Zhang Y."/>
            <person name="Chen Z."/>
            <person name="Xu S."/>
            <person name="Zhu R."/>
            <person name="Wang S."/>
            <person name="Zhang T."/>
            <person name="Zhao G."/>
        </authorList>
    </citation>
    <scope>NUCLEOTIDE SEQUENCE [LARGE SCALE GENOMIC DNA]</scope>
    <source>
        <strain evidence="2">cv. Xinhai21</strain>
        <tissue evidence="1">Leaf</tissue>
    </source>
</reference>